<keyword evidence="5" id="KW-0539">Nucleus</keyword>
<dbReference type="PANTHER" id="PTHR13218:SF8">
    <property type="entry name" value="TRANSCRIPTION INITIATION FACTOR TFIID SUBUNIT 11"/>
    <property type="match status" value="1"/>
</dbReference>
<reference evidence="8 9" key="1">
    <citation type="submission" date="2016-05" db="EMBL/GenBank/DDBJ databases">
        <title>First whole genome sequencing of Entamoeba histolytica HM1:IMSS-clone-6.</title>
        <authorList>
            <person name="Mukherjee Avik.K."/>
            <person name="Izumyama S."/>
            <person name="Nakada-Tsukui K."/>
            <person name="Nozaki T."/>
        </authorList>
    </citation>
    <scope>NUCLEOTIDE SEQUENCE [LARGE SCALE GENOMIC DNA]</scope>
    <source>
        <strain evidence="8 9">HM1:IMSS clone 6</strain>
    </source>
</reference>
<dbReference type="Gene3D" id="1.10.20.10">
    <property type="entry name" value="Histone, subunit A"/>
    <property type="match status" value="1"/>
</dbReference>
<dbReference type="InterPro" id="IPR006809">
    <property type="entry name" value="TAFII28_dom"/>
</dbReference>
<dbReference type="InterPro" id="IPR009072">
    <property type="entry name" value="Histone-fold"/>
</dbReference>
<evidence type="ECO:0000256" key="3">
    <source>
        <dbReference type="ARBA" id="ARBA00023015"/>
    </source>
</evidence>
<evidence type="ECO:0000256" key="5">
    <source>
        <dbReference type="ARBA" id="ARBA00023242"/>
    </source>
</evidence>
<sequence length="241" mass="26412">MSKPGLLPSLPGSSTDNPTSLLPSLNQSTIPPPSEDLPDETTNNNGSMEDGDDDDDSNDGEDSIKTEENVAEVPCPELDELTSGNPFSITSTAAPKKTGESRSLKVLKQIIEPCEDQEGNSTFELELEKIQNKTRDNLTLFPQLKKVYMDSYEICFDSKNVASVMESVDENLHISKSTQHVMGAICKVFLAELVSETQKVRDDDKNGMGPLLPQEVAAAYRRLIERGSVPDINKAPFFCDN</sequence>
<dbReference type="Pfam" id="PF04719">
    <property type="entry name" value="TAFII28"/>
    <property type="match status" value="1"/>
</dbReference>
<dbReference type="GO" id="GO:0016251">
    <property type="term" value="F:RNA polymerase II general transcription initiation factor activity"/>
    <property type="evidence" value="ECO:0007669"/>
    <property type="project" value="TreeGrafter"/>
</dbReference>
<dbReference type="PANTHER" id="PTHR13218">
    <property type="entry name" value="TRANSCRIPTION INITIATION FACTOR TFIID SUBUNIT 11-RELATED"/>
    <property type="match status" value="1"/>
</dbReference>
<feature type="region of interest" description="Disordered" evidence="6">
    <location>
        <begin position="1"/>
        <end position="101"/>
    </location>
</feature>
<dbReference type="CDD" id="cd08048">
    <property type="entry name" value="HFD_TAF11"/>
    <property type="match status" value="1"/>
</dbReference>
<accession>A0A5K1V5Q0</accession>
<dbReference type="GO" id="GO:0046982">
    <property type="term" value="F:protein heterodimerization activity"/>
    <property type="evidence" value="ECO:0007669"/>
    <property type="project" value="InterPro"/>
</dbReference>
<feature type="compositionally biased region" description="Polar residues" evidence="6">
    <location>
        <begin position="82"/>
        <end position="93"/>
    </location>
</feature>
<comment type="similarity">
    <text evidence="2">Belongs to the TAF11 family.</text>
</comment>
<dbReference type="VEuPathDB" id="AmoebaDB:KM1_176990"/>
<keyword evidence="4" id="KW-0804">Transcription</keyword>
<dbReference type="VEuPathDB" id="AmoebaDB:EHI7A_101020"/>
<dbReference type="InterPro" id="IPR045127">
    <property type="entry name" value="TAF11-like"/>
</dbReference>
<comment type="caution">
    <text evidence="8">The sequence shown here is derived from an EMBL/GenBank/DDBJ whole genome shotgun (WGS) entry which is preliminary data.</text>
</comment>
<comment type="subcellular location">
    <subcellularLocation>
        <location evidence="1">Nucleus</location>
    </subcellularLocation>
</comment>
<evidence type="ECO:0000313" key="8">
    <source>
        <dbReference type="EMBL" id="GAT92315.1"/>
    </source>
</evidence>
<protein>
    <recommendedName>
        <fullName evidence="7">TAFII28-like protein domain-containing protein</fullName>
    </recommendedName>
</protein>
<evidence type="ECO:0000256" key="6">
    <source>
        <dbReference type="SAM" id="MobiDB-lite"/>
    </source>
</evidence>
<gene>
    <name evidence="8" type="ORF">CL6EHI_023040</name>
</gene>
<dbReference type="VEuPathDB" id="AmoebaDB:EHI8A_108120"/>
<evidence type="ECO:0000256" key="2">
    <source>
        <dbReference type="ARBA" id="ARBA00009788"/>
    </source>
</evidence>
<evidence type="ECO:0000259" key="7">
    <source>
        <dbReference type="Pfam" id="PF04719"/>
    </source>
</evidence>
<dbReference type="SUPFAM" id="SSF47113">
    <property type="entry name" value="Histone-fold"/>
    <property type="match status" value="1"/>
</dbReference>
<dbReference type="Proteomes" id="UP000078387">
    <property type="component" value="Unassembled WGS sequence"/>
</dbReference>
<evidence type="ECO:0000256" key="4">
    <source>
        <dbReference type="ARBA" id="ARBA00023163"/>
    </source>
</evidence>
<name>A0A5K1V5Q0_ENTHI</name>
<evidence type="ECO:0000256" key="1">
    <source>
        <dbReference type="ARBA" id="ARBA00004123"/>
    </source>
</evidence>
<dbReference type="AlphaFoldDB" id="A0A5K1V5Q0"/>
<organism evidence="8 9">
    <name type="scientific">Entamoeba histolytica</name>
    <dbReference type="NCBI Taxonomy" id="5759"/>
    <lineage>
        <taxon>Eukaryota</taxon>
        <taxon>Amoebozoa</taxon>
        <taxon>Evosea</taxon>
        <taxon>Archamoebae</taxon>
        <taxon>Mastigamoebida</taxon>
        <taxon>Entamoebidae</taxon>
        <taxon>Entamoeba</taxon>
    </lineage>
</organism>
<dbReference type="GO" id="GO:0005669">
    <property type="term" value="C:transcription factor TFIID complex"/>
    <property type="evidence" value="ECO:0007669"/>
    <property type="project" value="InterPro"/>
</dbReference>
<dbReference type="VEuPathDB" id="AmoebaDB:EHI_023040"/>
<proteinExistence type="inferred from homology"/>
<evidence type="ECO:0000313" key="9">
    <source>
        <dbReference type="Proteomes" id="UP000078387"/>
    </source>
</evidence>
<feature type="domain" description="TAFII28-like protein" evidence="7">
    <location>
        <begin position="156"/>
        <end position="222"/>
    </location>
</feature>
<dbReference type="VEuPathDB" id="AmoebaDB:EHI5A_138740"/>
<keyword evidence="3" id="KW-0805">Transcription regulation</keyword>
<dbReference type="EMBL" id="BDEQ01000001">
    <property type="protein sequence ID" value="GAT92315.1"/>
    <property type="molecule type" value="Genomic_DNA"/>
</dbReference>
<dbReference type="GO" id="GO:0051123">
    <property type="term" value="P:RNA polymerase II preinitiation complex assembly"/>
    <property type="evidence" value="ECO:0007669"/>
    <property type="project" value="InterPro"/>
</dbReference>
<feature type="compositionally biased region" description="Polar residues" evidence="6">
    <location>
        <begin position="11"/>
        <end position="29"/>
    </location>
</feature>
<feature type="compositionally biased region" description="Acidic residues" evidence="6">
    <location>
        <begin position="49"/>
        <end position="61"/>
    </location>
</feature>
<dbReference type="OMA" id="NNTFQED"/>